<keyword evidence="3" id="KW-1185">Reference proteome</keyword>
<dbReference type="GeneID" id="7846624"/>
<gene>
    <name evidence="2" type="ORF">TTHERM_00985020</name>
</gene>
<dbReference type="KEGG" id="tet:TTHERM_00985020"/>
<organism evidence="2 3">
    <name type="scientific">Tetrahymena thermophila (strain SB210)</name>
    <dbReference type="NCBI Taxonomy" id="312017"/>
    <lineage>
        <taxon>Eukaryota</taxon>
        <taxon>Sar</taxon>
        <taxon>Alveolata</taxon>
        <taxon>Ciliophora</taxon>
        <taxon>Intramacronucleata</taxon>
        <taxon>Oligohymenophorea</taxon>
        <taxon>Hymenostomatida</taxon>
        <taxon>Tetrahymenina</taxon>
        <taxon>Tetrahymenidae</taxon>
        <taxon>Tetrahymena</taxon>
    </lineage>
</organism>
<reference evidence="3" key="1">
    <citation type="journal article" date="2006" name="PLoS Biol.">
        <title>Macronuclear genome sequence of the ciliate Tetrahymena thermophila, a model eukaryote.</title>
        <authorList>
            <person name="Eisen J.A."/>
            <person name="Coyne R.S."/>
            <person name="Wu M."/>
            <person name="Wu D."/>
            <person name="Thiagarajan M."/>
            <person name="Wortman J.R."/>
            <person name="Badger J.H."/>
            <person name="Ren Q."/>
            <person name="Amedeo P."/>
            <person name="Jones K.M."/>
            <person name="Tallon L.J."/>
            <person name="Delcher A.L."/>
            <person name="Salzberg S.L."/>
            <person name="Silva J.C."/>
            <person name="Haas B.J."/>
            <person name="Majoros W.H."/>
            <person name="Farzad M."/>
            <person name="Carlton J.M."/>
            <person name="Smith R.K. Jr."/>
            <person name="Garg J."/>
            <person name="Pearlman R.E."/>
            <person name="Karrer K.M."/>
            <person name="Sun L."/>
            <person name="Manning G."/>
            <person name="Elde N.C."/>
            <person name="Turkewitz A.P."/>
            <person name="Asai D.J."/>
            <person name="Wilkes D.E."/>
            <person name="Wang Y."/>
            <person name="Cai H."/>
            <person name="Collins K."/>
            <person name="Stewart B.A."/>
            <person name="Lee S.R."/>
            <person name="Wilamowska K."/>
            <person name="Weinberg Z."/>
            <person name="Ruzzo W.L."/>
            <person name="Wloga D."/>
            <person name="Gaertig J."/>
            <person name="Frankel J."/>
            <person name="Tsao C.-C."/>
            <person name="Gorovsky M.A."/>
            <person name="Keeling P.J."/>
            <person name="Waller R.F."/>
            <person name="Patron N.J."/>
            <person name="Cherry J.M."/>
            <person name="Stover N.A."/>
            <person name="Krieger C.J."/>
            <person name="del Toro C."/>
            <person name="Ryder H.F."/>
            <person name="Williamson S.C."/>
            <person name="Barbeau R.A."/>
            <person name="Hamilton E.P."/>
            <person name="Orias E."/>
        </authorList>
    </citation>
    <scope>NUCLEOTIDE SEQUENCE [LARGE SCALE GENOMIC DNA]</scope>
    <source>
        <strain evidence="3">SB210</strain>
    </source>
</reference>
<dbReference type="OrthoDB" id="298538at2759"/>
<dbReference type="InParanoid" id="Q233X6"/>
<dbReference type="Proteomes" id="UP000009168">
    <property type="component" value="Unassembled WGS sequence"/>
</dbReference>
<protein>
    <submittedName>
        <fullName evidence="2">Uncharacterized protein</fullName>
    </submittedName>
</protein>
<dbReference type="eggNOG" id="ENOG502SWYP">
    <property type="taxonomic scope" value="Eukaryota"/>
</dbReference>
<feature type="region of interest" description="Disordered" evidence="1">
    <location>
        <begin position="57"/>
        <end position="82"/>
    </location>
</feature>
<dbReference type="AlphaFoldDB" id="Q233X6"/>
<name>Q233X6_TETTS</name>
<dbReference type="EMBL" id="GG662768">
    <property type="protein sequence ID" value="EAR91808.3"/>
    <property type="molecule type" value="Genomic_DNA"/>
</dbReference>
<evidence type="ECO:0000313" key="2">
    <source>
        <dbReference type="EMBL" id="EAR91808.3"/>
    </source>
</evidence>
<dbReference type="RefSeq" id="XP_001012053.3">
    <property type="nucleotide sequence ID" value="XM_001012053.3"/>
</dbReference>
<accession>Q233X6</accession>
<dbReference type="HOGENOM" id="CLU_661386_0_0_1"/>
<evidence type="ECO:0000313" key="3">
    <source>
        <dbReference type="Proteomes" id="UP000009168"/>
    </source>
</evidence>
<proteinExistence type="predicted"/>
<evidence type="ECO:0000256" key="1">
    <source>
        <dbReference type="SAM" id="MobiDB-lite"/>
    </source>
</evidence>
<dbReference type="OMA" id="HNCDTSK"/>
<sequence>MIIQDKLDPSGMFSKAGRLSLEMYTMLQEKDFILNNKRKIQKLSDIHIQQSLNSMHAKQQHGNEKHRTFQPRGGNDTTKSLPTIKQPFFKMVSRDQYQILQSKLTSNNQKFGMYNPKYHLIYEKSPLYPDLESQDVKQRAREFQLQNLHFSQSAKRLKTIQQKKHQLQQQQQMLLQQQIQNESQLINNNKSIIASQQMQLNASQVAATTAAQLQSLNQSALVQQSALNQSSIQTKRVLNNSISDSSILGIDFDKPRSRVVGPVQFEKQQGRKPLMAQSIPHDKRFEYIEIPSIYSKSQHLPNISFETQKRSQQVFGSKTGGLDYNVNYDLVHPRNSIGVLDYSKLSPRKPQTKPVYTLNESINDDYVFSLARSKSQILKKVSVPKFEKMPGRDRSLHETKLEQIDIDINHQKSRHK</sequence>